<proteinExistence type="predicted"/>
<dbReference type="PROSITE" id="PS51257">
    <property type="entry name" value="PROKAR_LIPOPROTEIN"/>
    <property type="match status" value="1"/>
</dbReference>
<dbReference type="NCBIfam" id="NF037995">
    <property type="entry name" value="TRAP_S1"/>
    <property type="match status" value="1"/>
</dbReference>
<dbReference type="Gene3D" id="3.40.190.170">
    <property type="entry name" value="Bacterial extracellular solute-binding protein, family 7"/>
    <property type="match status" value="1"/>
</dbReference>
<dbReference type="EMBL" id="JBHSGQ010000001">
    <property type="protein sequence ID" value="MFC4724288.1"/>
    <property type="molecule type" value="Genomic_DNA"/>
</dbReference>
<evidence type="ECO:0000313" key="3">
    <source>
        <dbReference type="EMBL" id="MFC4724288.1"/>
    </source>
</evidence>
<keyword evidence="1 2" id="KW-0732">Signal</keyword>
<dbReference type="InterPro" id="IPR004682">
    <property type="entry name" value="TRAP_DctP"/>
</dbReference>
<organism evidence="3 4">
    <name type="scientific">Glycocaulis abyssi</name>
    <dbReference type="NCBI Taxonomy" id="1433403"/>
    <lineage>
        <taxon>Bacteria</taxon>
        <taxon>Pseudomonadati</taxon>
        <taxon>Pseudomonadota</taxon>
        <taxon>Alphaproteobacteria</taxon>
        <taxon>Maricaulales</taxon>
        <taxon>Maricaulaceae</taxon>
        <taxon>Glycocaulis</taxon>
    </lineage>
</organism>
<feature type="chain" id="PRO_5045967121" evidence="2">
    <location>
        <begin position="21"/>
        <end position="334"/>
    </location>
</feature>
<dbReference type="PANTHER" id="PTHR33376:SF2">
    <property type="entry name" value="DICARBOXYLATE-BINDING PERIPLASMIC PROTEIN"/>
    <property type="match status" value="1"/>
</dbReference>
<dbReference type="PANTHER" id="PTHR33376">
    <property type="match status" value="1"/>
</dbReference>
<name>A0ABV9NC91_9PROT</name>
<comment type="caution">
    <text evidence="3">The sequence shown here is derived from an EMBL/GenBank/DDBJ whole genome shotgun (WGS) entry which is preliminary data.</text>
</comment>
<dbReference type="Pfam" id="PF03480">
    <property type="entry name" value="DctP"/>
    <property type="match status" value="1"/>
</dbReference>
<accession>A0ABV9NC91</accession>
<dbReference type="PIRSF" id="PIRSF006470">
    <property type="entry name" value="DctB"/>
    <property type="match status" value="1"/>
</dbReference>
<keyword evidence="4" id="KW-1185">Reference proteome</keyword>
<protein>
    <submittedName>
        <fullName evidence="3">TRAP transporter substrate-binding protein</fullName>
    </submittedName>
</protein>
<evidence type="ECO:0000256" key="2">
    <source>
        <dbReference type="SAM" id="SignalP"/>
    </source>
</evidence>
<dbReference type="InterPro" id="IPR038404">
    <property type="entry name" value="TRAP_DctP_sf"/>
</dbReference>
<dbReference type="CDD" id="cd13671">
    <property type="entry name" value="PBP2_TRAP_SBP_like_3"/>
    <property type="match status" value="1"/>
</dbReference>
<dbReference type="Proteomes" id="UP001596024">
    <property type="component" value="Unassembled WGS sequence"/>
</dbReference>
<dbReference type="InterPro" id="IPR018389">
    <property type="entry name" value="DctP_fam"/>
</dbReference>
<evidence type="ECO:0000313" key="4">
    <source>
        <dbReference type="Proteomes" id="UP001596024"/>
    </source>
</evidence>
<dbReference type="RefSeq" id="WP_382436181.1">
    <property type="nucleotide sequence ID" value="NZ_JBHSGQ010000001.1"/>
</dbReference>
<reference evidence="4" key="1">
    <citation type="journal article" date="2019" name="Int. J. Syst. Evol. Microbiol.">
        <title>The Global Catalogue of Microorganisms (GCM) 10K type strain sequencing project: providing services to taxonomists for standard genome sequencing and annotation.</title>
        <authorList>
            <consortium name="The Broad Institute Genomics Platform"/>
            <consortium name="The Broad Institute Genome Sequencing Center for Infectious Disease"/>
            <person name="Wu L."/>
            <person name="Ma J."/>
        </authorList>
    </citation>
    <scope>NUCLEOTIDE SEQUENCE [LARGE SCALE GENOMIC DNA]</scope>
    <source>
        <strain evidence="4">CCUG 62981</strain>
    </source>
</reference>
<sequence>MARLTRRALTGGLMAGSALAAAGCGEISRPLFSSDTHSSDYPTVEAVRMMGRLLEERSGGRLSIRIYSGGQLGSERDTLELTVFGGLDLNRVNLAPLNAFAPETVILSLPFVFQSEAHMRAALDGAPGQAVLDALEPHGLIGLCFYDSGARSFYNTRRPIRTPGDMRGLKIRVQNSDLYVSMVEALGANATPMDLSEVYQGLMQGVIDGAENNWPSYESTRHFETAPFYSLTGHVMAPEVLVMSAHRWRQLSADDRALVQACARESVPFMRQLWDARVAAARERITAAGVEVNAVDDVGAFADLMRPVWERFVRTPAQQRLLDDIRNMAGGADA</sequence>
<feature type="signal peptide" evidence="2">
    <location>
        <begin position="1"/>
        <end position="20"/>
    </location>
</feature>
<gene>
    <name evidence="3" type="ORF">ACFPB0_03195</name>
</gene>
<evidence type="ECO:0000256" key="1">
    <source>
        <dbReference type="ARBA" id="ARBA00022729"/>
    </source>
</evidence>
<dbReference type="NCBIfam" id="TIGR00787">
    <property type="entry name" value="dctP"/>
    <property type="match status" value="1"/>
</dbReference>